<evidence type="ECO:0000313" key="1">
    <source>
        <dbReference type="EMBL" id="KAL3808176.1"/>
    </source>
</evidence>
<evidence type="ECO:0000313" key="2">
    <source>
        <dbReference type="Proteomes" id="UP001634393"/>
    </source>
</evidence>
<dbReference type="Proteomes" id="UP001634393">
    <property type="component" value="Unassembled WGS sequence"/>
</dbReference>
<dbReference type="AlphaFoldDB" id="A0ABD3RA22"/>
<comment type="caution">
    <text evidence="1">The sequence shown here is derived from an EMBL/GenBank/DDBJ whole genome shotgun (WGS) entry which is preliminary data.</text>
</comment>
<gene>
    <name evidence="1" type="ORF">ACJIZ3_000298</name>
</gene>
<keyword evidence="2" id="KW-1185">Reference proteome</keyword>
<dbReference type="EMBL" id="JBJXBP010000392">
    <property type="protein sequence ID" value="KAL3808176.1"/>
    <property type="molecule type" value="Genomic_DNA"/>
</dbReference>
<name>A0ABD3RA22_9LAMI</name>
<reference evidence="1 2" key="1">
    <citation type="submission" date="2024-12" db="EMBL/GenBank/DDBJ databases">
        <title>The unique morphological basis and parallel evolutionary history of personate flowers in Penstemon.</title>
        <authorList>
            <person name="Depatie T.H."/>
            <person name="Wessinger C.A."/>
        </authorList>
    </citation>
    <scope>NUCLEOTIDE SEQUENCE [LARGE SCALE GENOMIC DNA]</scope>
    <source>
        <strain evidence="1">WTNN_2</strain>
        <tissue evidence="1">Leaf</tissue>
    </source>
</reference>
<organism evidence="1 2">
    <name type="scientific">Penstemon smallii</name>
    <dbReference type="NCBI Taxonomy" id="265156"/>
    <lineage>
        <taxon>Eukaryota</taxon>
        <taxon>Viridiplantae</taxon>
        <taxon>Streptophyta</taxon>
        <taxon>Embryophyta</taxon>
        <taxon>Tracheophyta</taxon>
        <taxon>Spermatophyta</taxon>
        <taxon>Magnoliopsida</taxon>
        <taxon>eudicotyledons</taxon>
        <taxon>Gunneridae</taxon>
        <taxon>Pentapetalae</taxon>
        <taxon>asterids</taxon>
        <taxon>lamiids</taxon>
        <taxon>Lamiales</taxon>
        <taxon>Plantaginaceae</taxon>
        <taxon>Cheloneae</taxon>
        <taxon>Penstemon</taxon>
    </lineage>
</organism>
<accession>A0ABD3RA22</accession>
<protein>
    <submittedName>
        <fullName evidence="1">Uncharacterized protein</fullName>
    </submittedName>
</protein>
<proteinExistence type="predicted"/>
<sequence length="81" mass="9582">MVILKLGFISCRKYSLVAYHISMDWRNFSTHVHSHNDGSGCSIQQYGMSLHNFLKYFPYNRFFFPNFTLSNSYVRSKMLSN</sequence>